<comment type="subcellular location">
    <subcellularLocation>
        <location evidence="1">Membrane</location>
        <topology evidence="1">Multi-pass membrane protein</topology>
    </subcellularLocation>
</comment>
<protein>
    <recommendedName>
        <fullName evidence="7">Rhodopsin domain-containing protein</fullName>
    </recommendedName>
</protein>
<gene>
    <name evidence="8" type="ORF">ALECFALPRED_004206</name>
</gene>
<dbReference type="OrthoDB" id="10017208at2759"/>
<evidence type="ECO:0000259" key="7">
    <source>
        <dbReference type="Pfam" id="PF20684"/>
    </source>
</evidence>
<keyword evidence="4 6" id="KW-0472">Membrane</keyword>
<dbReference type="GO" id="GO:0016020">
    <property type="term" value="C:membrane"/>
    <property type="evidence" value="ECO:0007669"/>
    <property type="project" value="UniProtKB-SubCell"/>
</dbReference>
<evidence type="ECO:0000256" key="6">
    <source>
        <dbReference type="SAM" id="Phobius"/>
    </source>
</evidence>
<feature type="transmembrane region" description="Helical" evidence="6">
    <location>
        <begin position="200"/>
        <end position="224"/>
    </location>
</feature>
<keyword evidence="3 6" id="KW-1133">Transmembrane helix</keyword>
<evidence type="ECO:0000256" key="5">
    <source>
        <dbReference type="ARBA" id="ARBA00038359"/>
    </source>
</evidence>
<organism evidence="8 9">
    <name type="scientific">Alectoria fallacina</name>
    <dbReference type="NCBI Taxonomy" id="1903189"/>
    <lineage>
        <taxon>Eukaryota</taxon>
        <taxon>Fungi</taxon>
        <taxon>Dikarya</taxon>
        <taxon>Ascomycota</taxon>
        <taxon>Pezizomycotina</taxon>
        <taxon>Lecanoromycetes</taxon>
        <taxon>OSLEUM clade</taxon>
        <taxon>Lecanoromycetidae</taxon>
        <taxon>Lecanorales</taxon>
        <taxon>Lecanorineae</taxon>
        <taxon>Parmeliaceae</taxon>
        <taxon>Alectoria</taxon>
    </lineage>
</organism>
<comment type="similarity">
    <text evidence="5">Belongs to the SAT4 family.</text>
</comment>
<feature type="domain" description="Rhodopsin" evidence="7">
    <location>
        <begin position="27"/>
        <end position="268"/>
    </location>
</feature>
<dbReference type="PANTHER" id="PTHR33048:SF18">
    <property type="entry name" value="INTEGRAL MEMBRANE PROTEIN"/>
    <property type="match status" value="1"/>
</dbReference>
<evidence type="ECO:0000313" key="9">
    <source>
        <dbReference type="Proteomes" id="UP000664203"/>
    </source>
</evidence>
<dbReference type="EMBL" id="CAJPDR010000026">
    <property type="protein sequence ID" value="CAF9908041.1"/>
    <property type="molecule type" value="Genomic_DNA"/>
</dbReference>
<evidence type="ECO:0000256" key="1">
    <source>
        <dbReference type="ARBA" id="ARBA00004141"/>
    </source>
</evidence>
<reference evidence="8" key="1">
    <citation type="submission" date="2021-03" db="EMBL/GenBank/DDBJ databases">
        <authorList>
            <person name="Tagirdzhanova G."/>
        </authorList>
    </citation>
    <scope>NUCLEOTIDE SEQUENCE</scope>
</reference>
<dbReference type="Pfam" id="PF20684">
    <property type="entry name" value="Fung_rhodopsin"/>
    <property type="match status" value="1"/>
</dbReference>
<keyword evidence="2 6" id="KW-0812">Transmembrane</keyword>
<keyword evidence="9" id="KW-1185">Reference proteome</keyword>
<feature type="transmembrane region" description="Helical" evidence="6">
    <location>
        <begin position="122"/>
        <end position="145"/>
    </location>
</feature>
<evidence type="ECO:0000256" key="3">
    <source>
        <dbReference type="ARBA" id="ARBA00022989"/>
    </source>
</evidence>
<evidence type="ECO:0000256" key="2">
    <source>
        <dbReference type="ARBA" id="ARBA00022692"/>
    </source>
</evidence>
<feature type="transmembrane region" description="Helical" evidence="6">
    <location>
        <begin position="6"/>
        <end position="27"/>
    </location>
</feature>
<dbReference type="Proteomes" id="UP000664203">
    <property type="component" value="Unassembled WGS sequence"/>
</dbReference>
<feature type="transmembrane region" description="Helical" evidence="6">
    <location>
        <begin position="47"/>
        <end position="69"/>
    </location>
</feature>
<dbReference type="InterPro" id="IPR049326">
    <property type="entry name" value="Rhodopsin_dom_fungi"/>
</dbReference>
<dbReference type="AlphaFoldDB" id="A0A8H3EJW3"/>
<comment type="caution">
    <text evidence="8">The sequence shown here is derived from an EMBL/GenBank/DDBJ whole genome shotgun (WGS) entry which is preliminary data.</text>
</comment>
<evidence type="ECO:0000256" key="4">
    <source>
        <dbReference type="ARBA" id="ARBA00023136"/>
    </source>
</evidence>
<name>A0A8H3EJW3_9LECA</name>
<dbReference type="PANTHER" id="PTHR33048">
    <property type="entry name" value="PTH11-LIKE INTEGRAL MEMBRANE PROTEIN (AFU_ORTHOLOGUE AFUA_5G11245)"/>
    <property type="match status" value="1"/>
</dbReference>
<sequence length="347" mass="38011">MLLSSYSVAILIVSVIFPLLASIAVGLRFRSRRIKSLPLKADDFTILIALIIVIGMAILYIYGAVAGGLGKQTIQLTPSEAREYFKEVFANIQITHSSFAAIKLSILLMYKRIFVTPRFCLFANITIAVVFAWFSAFFIALFFAARPFSNYWNKEETALAYNLSALLIAESATDLAIDLWTLCLPLPVIKNLHMTTKRKLQLVGIFWLGLFCVVAAAVRLYYVYTFSTITNAASPAFSDVQNNNFIWAMIEPCASIVAACLPTLGPILNGWRLPESVVQSVRSALSIHSGGSASRSHQHAPIDIPHEAARQSPAAKKAWMELPSDSATGVGGLQGLELSDLEFGRGK</sequence>
<proteinExistence type="inferred from homology"/>
<dbReference type="InterPro" id="IPR052337">
    <property type="entry name" value="SAT4-like"/>
</dbReference>
<evidence type="ECO:0000313" key="8">
    <source>
        <dbReference type="EMBL" id="CAF9908041.1"/>
    </source>
</evidence>
<accession>A0A8H3EJW3</accession>
<feature type="transmembrane region" description="Helical" evidence="6">
    <location>
        <begin position="89"/>
        <end position="110"/>
    </location>
</feature>